<gene>
    <name evidence="3" type="ORF">CBRE1094_LOCUS12055</name>
</gene>
<dbReference type="Gene3D" id="3.30.40.10">
    <property type="entry name" value="Zinc/RING finger domain, C3HC4 (zinc finger)"/>
    <property type="match status" value="1"/>
</dbReference>
<proteinExistence type="predicted"/>
<dbReference type="AlphaFoldDB" id="A0A7S2CWL4"/>
<dbReference type="InterPro" id="IPR013083">
    <property type="entry name" value="Znf_RING/FYVE/PHD"/>
</dbReference>
<sequence>MESEVERLDKELGRRRGDCTALSELKDAELLDALEADMLNGLRAILQRKEELRELKRQQEEARTQCIVCMSATRQTLFVPCGHITCCTSCGARVQSCPSCRSTIDQRVRAYV</sequence>
<dbReference type="GO" id="GO:0008270">
    <property type="term" value="F:zinc ion binding"/>
    <property type="evidence" value="ECO:0007669"/>
    <property type="project" value="UniProtKB-KW"/>
</dbReference>
<keyword evidence="1" id="KW-0479">Metal-binding</keyword>
<protein>
    <recommendedName>
        <fullName evidence="2">RING-type domain-containing protein</fullName>
    </recommendedName>
</protein>
<feature type="domain" description="RING-type" evidence="2">
    <location>
        <begin position="66"/>
        <end position="101"/>
    </location>
</feature>
<dbReference type="PROSITE" id="PS50089">
    <property type="entry name" value="ZF_RING_2"/>
    <property type="match status" value="1"/>
</dbReference>
<dbReference type="PANTHER" id="PTHR14879:SF5">
    <property type="entry name" value="RING-TYPE DOMAIN-CONTAINING PROTEIN"/>
    <property type="match status" value="1"/>
</dbReference>
<evidence type="ECO:0000313" key="3">
    <source>
        <dbReference type="EMBL" id="CAD9437267.1"/>
    </source>
</evidence>
<dbReference type="EMBL" id="HBGU01022082">
    <property type="protein sequence ID" value="CAD9437267.1"/>
    <property type="molecule type" value="Transcribed_RNA"/>
</dbReference>
<keyword evidence="1" id="KW-0862">Zinc</keyword>
<dbReference type="Pfam" id="PF13920">
    <property type="entry name" value="zf-C3HC4_3"/>
    <property type="match status" value="1"/>
</dbReference>
<organism evidence="3">
    <name type="scientific">Haptolina brevifila</name>
    <dbReference type="NCBI Taxonomy" id="156173"/>
    <lineage>
        <taxon>Eukaryota</taxon>
        <taxon>Haptista</taxon>
        <taxon>Haptophyta</taxon>
        <taxon>Prymnesiophyceae</taxon>
        <taxon>Prymnesiales</taxon>
        <taxon>Prymnesiaceae</taxon>
        <taxon>Haptolina</taxon>
    </lineage>
</organism>
<name>A0A7S2CWL4_9EUKA</name>
<dbReference type="InterPro" id="IPR051728">
    <property type="entry name" value="RING-FYVE_E3_ubiquitin-ligase"/>
</dbReference>
<keyword evidence="1" id="KW-0863">Zinc-finger</keyword>
<evidence type="ECO:0000259" key="2">
    <source>
        <dbReference type="PROSITE" id="PS50089"/>
    </source>
</evidence>
<reference evidence="3" key="1">
    <citation type="submission" date="2021-01" db="EMBL/GenBank/DDBJ databases">
        <authorList>
            <person name="Corre E."/>
            <person name="Pelletier E."/>
            <person name="Niang G."/>
            <person name="Scheremetjew M."/>
            <person name="Finn R."/>
            <person name="Kale V."/>
            <person name="Holt S."/>
            <person name="Cochrane G."/>
            <person name="Meng A."/>
            <person name="Brown T."/>
            <person name="Cohen L."/>
        </authorList>
    </citation>
    <scope>NUCLEOTIDE SEQUENCE</scope>
    <source>
        <strain evidence="3">UTEX LB 985</strain>
    </source>
</reference>
<dbReference type="PANTHER" id="PTHR14879">
    <property type="entry name" value="CASPASE REGULATOR, RING FINGER DOMAIN-CONTAINING"/>
    <property type="match status" value="1"/>
</dbReference>
<accession>A0A7S2CWL4</accession>
<dbReference type="SUPFAM" id="SSF57850">
    <property type="entry name" value="RING/U-box"/>
    <property type="match status" value="1"/>
</dbReference>
<evidence type="ECO:0000256" key="1">
    <source>
        <dbReference type="PROSITE-ProRule" id="PRU00175"/>
    </source>
</evidence>
<dbReference type="InterPro" id="IPR001841">
    <property type="entry name" value="Znf_RING"/>
</dbReference>